<dbReference type="InterPro" id="IPR027786">
    <property type="entry name" value="Nse4/EID"/>
</dbReference>
<feature type="region of interest" description="Disordered" evidence="2">
    <location>
        <begin position="68"/>
        <end position="89"/>
    </location>
</feature>
<dbReference type="EMBL" id="JAAGAX010000017">
    <property type="protein sequence ID" value="KAF2286214.1"/>
    <property type="molecule type" value="Genomic_DNA"/>
</dbReference>
<comment type="caution">
    <text evidence="3">The sequence shown here is derived from an EMBL/GenBank/DDBJ whole genome shotgun (WGS) entry which is preliminary data.</text>
</comment>
<dbReference type="PANTHER" id="PTHR16140">
    <property type="entry name" value="NON-STRUCTURAL MAINTENANCE OF CHROMOSOMES ELEMENT 4"/>
    <property type="match status" value="1"/>
</dbReference>
<dbReference type="AlphaFoldDB" id="A0A6A6KCQ6"/>
<comment type="similarity">
    <text evidence="1">Belongs to the NSE4 family.</text>
</comment>
<proteinExistence type="inferred from homology"/>
<keyword evidence="4" id="KW-1185">Reference proteome</keyword>
<dbReference type="GO" id="GO:0006281">
    <property type="term" value="P:DNA repair"/>
    <property type="evidence" value="ECO:0007669"/>
    <property type="project" value="UniProtKB-UniRule"/>
</dbReference>
<accession>A0A6A6KCQ6</accession>
<name>A0A6A6KCQ6_HEVBR</name>
<comment type="subcellular location">
    <subcellularLocation>
        <location evidence="1">Nucleus</location>
    </subcellularLocation>
</comment>
<dbReference type="GO" id="GO:0005634">
    <property type="term" value="C:nucleus"/>
    <property type="evidence" value="ECO:0007669"/>
    <property type="project" value="UniProtKB-SubCell"/>
</dbReference>
<keyword evidence="1" id="KW-0227">DNA damage</keyword>
<evidence type="ECO:0000313" key="3">
    <source>
        <dbReference type="EMBL" id="KAF2286214.1"/>
    </source>
</evidence>
<dbReference type="PANTHER" id="PTHR16140:SF0">
    <property type="entry name" value="NON-STRUCTURAL MAINTENANCE OF CHROMOSOMES ELEMENT 4"/>
    <property type="match status" value="1"/>
</dbReference>
<sequence length="153" mass="17355">MQRVLSNDGLDDTGAEEKTDTDNNMSIMFDILRRNKRVRLENLILNRFDFKDWELMMDVVSDGDELMPDGKSSVTSELEPATNTSQETLNRTPMRKLSRNRGLVVQEDSVVEESPEIEDAKAIGSPLGVSVSSLEAGMYIRYQQFALYDVICR</sequence>
<feature type="region of interest" description="Disordered" evidence="2">
    <location>
        <begin position="1"/>
        <end position="21"/>
    </location>
</feature>
<reference evidence="3 4" key="1">
    <citation type="journal article" date="2020" name="Mol. Plant">
        <title>The Chromosome-Based Rubber Tree Genome Provides New Insights into Spurge Genome Evolution and Rubber Biosynthesis.</title>
        <authorList>
            <person name="Liu J."/>
            <person name="Shi C."/>
            <person name="Shi C.C."/>
            <person name="Li W."/>
            <person name="Zhang Q.J."/>
            <person name="Zhang Y."/>
            <person name="Li K."/>
            <person name="Lu H.F."/>
            <person name="Shi C."/>
            <person name="Zhu S.T."/>
            <person name="Xiao Z.Y."/>
            <person name="Nan H."/>
            <person name="Yue Y."/>
            <person name="Zhu X.G."/>
            <person name="Wu Y."/>
            <person name="Hong X.N."/>
            <person name="Fan G.Y."/>
            <person name="Tong Y."/>
            <person name="Zhang D."/>
            <person name="Mao C.L."/>
            <person name="Liu Y.L."/>
            <person name="Hao S.J."/>
            <person name="Liu W.Q."/>
            <person name="Lv M.Q."/>
            <person name="Zhang H.B."/>
            <person name="Liu Y."/>
            <person name="Hu-Tang G.R."/>
            <person name="Wang J.P."/>
            <person name="Wang J.H."/>
            <person name="Sun Y.H."/>
            <person name="Ni S.B."/>
            <person name="Chen W.B."/>
            <person name="Zhang X.C."/>
            <person name="Jiao Y.N."/>
            <person name="Eichler E.E."/>
            <person name="Li G.H."/>
            <person name="Liu X."/>
            <person name="Gao L.Z."/>
        </authorList>
    </citation>
    <scope>NUCLEOTIDE SEQUENCE [LARGE SCALE GENOMIC DNA]</scope>
    <source>
        <strain evidence="4">cv. GT1</strain>
        <tissue evidence="3">Leaf</tissue>
    </source>
</reference>
<keyword evidence="1" id="KW-0539">Nucleus</keyword>
<keyword evidence="1" id="KW-0234">DNA repair</keyword>
<keyword evidence="1" id="KW-0233">DNA recombination</keyword>
<comment type="subunit">
    <text evidence="1">Component of the SMC5-SMC6 complex.</text>
</comment>
<dbReference type="Proteomes" id="UP000467840">
    <property type="component" value="Chromosome 3"/>
</dbReference>
<protein>
    <recommendedName>
        <fullName evidence="1">Non-structural maintenance of chromosomes element 4</fullName>
    </recommendedName>
</protein>
<gene>
    <name evidence="3" type="ORF">GH714_011796</name>
</gene>
<feature type="compositionally biased region" description="Polar residues" evidence="2">
    <location>
        <begin position="72"/>
        <end position="89"/>
    </location>
</feature>
<dbReference type="GO" id="GO:0030915">
    <property type="term" value="C:Smc5-Smc6 complex"/>
    <property type="evidence" value="ECO:0007669"/>
    <property type="project" value="UniProtKB-UniRule"/>
</dbReference>
<dbReference type="GO" id="GO:0006310">
    <property type="term" value="P:DNA recombination"/>
    <property type="evidence" value="ECO:0007669"/>
    <property type="project" value="UniProtKB-UniRule"/>
</dbReference>
<comment type="function">
    <text evidence="1">Component of the SMC5-SMC6 complex, that promotes sister chromatid alignment after DNA damage and facilitates double-stranded DNA breaks (DSBs) repair via homologous recombination between sister chromatids.</text>
</comment>
<evidence type="ECO:0000313" key="4">
    <source>
        <dbReference type="Proteomes" id="UP000467840"/>
    </source>
</evidence>
<evidence type="ECO:0000256" key="1">
    <source>
        <dbReference type="RuleBase" id="RU365071"/>
    </source>
</evidence>
<organism evidence="3 4">
    <name type="scientific">Hevea brasiliensis</name>
    <name type="common">Para rubber tree</name>
    <name type="synonym">Siphonia brasiliensis</name>
    <dbReference type="NCBI Taxonomy" id="3981"/>
    <lineage>
        <taxon>Eukaryota</taxon>
        <taxon>Viridiplantae</taxon>
        <taxon>Streptophyta</taxon>
        <taxon>Embryophyta</taxon>
        <taxon>Tracheophyta</taxon>
        <taxon>Spermatophyta</taxon>
        <taxon>Magnoliopsida</taxon>
        <taxon>eudicotyledons</taxon>
        <taxon>Gunneridae</taxon>
        <taxon>Pentapetalae</taxon>
        <taxon>rosids</taxon>
        <taxon>fabids</taxon>
        <taxon>Malpighiales</taxon>
        <taxon>Euphorbiaceae</taxon>
        <taxon>Crotonoideae</taxon>
        <taxon>Micrandreae</taxon>
        <taxon>Hevea</taxon>
    </lineage>
</organism>
<evidence type="ECO:0000256" key="2">
    <source>
        <dbReference type="SAM" id="MobiDB-lite"/>
    </source>
</evidence>